<organism evidence="4 5">
    <name type="scientific">Xanthomonas campestris pv. campestris (strain 8004)</name>
    <dbReference type="NCBI Taxonomy" id="314565"/>
    <lineage>
        <taxon>Bacteria</taxon>
        <taxon>Pseudomonadati</taxon>
        <taxon>Pseudomonadota</taxon>
        <taxon>Gammaproteobacteria</taxon>
        <taxon>Lysobacterales</taxon>
        <taxon>Lysobacteraceae</taxon>
        <taxon>Xanthomonas</taxon>
    </lineage>
</organism>
<dbReference type="GO" id="GO:0016787">
    <property type="term" value="F:hydrolase activity"/>
    <property type="evidence" value="ECO:0007669"/>
    <property type="project" value="UniProtKB-KW"/>
</dbReference>
<dbReference type="Pfam" id="PF00545">
    <property type="entry name" value="Ribonuclease"/>
    <property type="match status" value="1"/>
</dbReference>
<reference evidence="4 5" key="1">
    <citation type="journal article" date="2005" name="Genome Res.">
        <title>Comparative and functional genomic analyses of the pathogenicity of phytopathogen Xanthomonas campestris pv. campestris.</title>
        <authorList>
            <person name="Qian W."/>
            <person name="Jia Y."/>
            <person name="Ren S.X."/>
            <person name="He Y.Q."/>
            <person name="Feng J.X."/>
            <person name="Lu L.F."/>
            <person name="Sun Q."/>
            <person name="Ying G."/>
            <person name="Tang D.J."/>
            <person name="Tang H."/>
            <person name="Wu W."/>
            <person name="Hao P."/>
            <person name="Wang L."/>
            <person name="Jiang B.L."/>
            <person name="Zeng S."/>
            <person name="Gu W.Y."/>
            <person name="Lu G."/>
            <person name="Rong L."/>
            <person name="Tian Y."/>
            <person name="Yao Z."/>
            <person name="Fu G."/>
            <person name="Chen B."/>
            <person name="Fang R."/>
            <person name="Qiang B."/>
            <person name="Chen Z."/>
            <person name="Zhao G.P."/>
            <person name="Tang J.L."/>
            <person name="He C."/>
        </authorList>
    </citation>
    <scope>NUCLEOTIDE SEQUENCE [LARGE SCALE GENOMIC DNA]</scope>
    <source>
        <strain evidence="4 5">8004</strain>
    </source>
</reference>
<keyword evidence="1" id="KW-0540">Nuclease</keyword>
<dbReference type="KEGG" id="xcb:XC_1836"/>
<dbReference type="SUPFAM" id="SSF53933">
    <property type="entry name" value="Microbial ribonucleases"/>
    <property type="match status" value="1"/>
</dbReference>
<dbReference type="GO" id="GO:0004521">
    <property type="term" value="F:RNA endonuclease activity"/>
    <property type="evidence" value="ECO:0007669"/>
    <property type="project" value="InterPro"/>
</dbReference>
<feature type="transmembrane region" description="Helical" evidence="3">
    <location>
        <begin position="73"/>
        <end position="92"/>
    </location>
</feature>
<keyword evidence="3" id="KW-1133">Transmembrane helix</keyword>
<dbReference type="Gene3D" id="3.10.450.30">
    <property type="entry name" value="Microbial ribonucleases"/>
    <property type="match status" value="1"/>
</dbReference>
<sequence length="217" mass="23983">MRRGKLHPITCAVPQFLGCTPCTMPRLLRREPGVPFPAATFKVDTVARRHTWSLIRHGCGCLFRFGPPMRKPALLIVAIVLLVAGLWVMRVVQTPKPQFAPQLSAPVAAAPAVTSARQVPRLPAFLPTEAMATIVLIQRGGPFPYPQDGAVFGNREQRLPERPRGYYHEYTVDTPGSADRGARRIVTGGTPPQSWYYSDDHYANFKSFQGPTPEQAP</sequence>
<dbReference type="HOGENOM" id="CLU_112496_0_2_6"/>
<dbReference type="AlphaFoldDB" id="A0A0H2X8G3"/>
<protein>
    <submittedName>
        <fullName evidence="4">Ribonuclease</fullName>
    </submittedName>
</protein>
<evidence type="ECO:0000256" key="3">
    <source>
        <dbReference type="SAM" id="Phobius"/>
    </source>
</evidence>
<keyword evidence="3" id="KW-0472">Membrane</keyword>
<proteinExistence type="predicted"/>
<keyword evidence="2" id="KW-0378">Hydrolase</keyword>
<evidence type="ECO:0000256" key="1">
    <source>
        <dbReference type="ARBA" id="ARBA00022722"/>
    </source>
</evidence>
<name>A0A0H2X8G3_XANC8</name>
<dbReference type="Proteomes" id="UP000000420">
    <property type="component" value="Chromosome"/>
</dbReference>
<gene>
    <name evidence="4" type="ordered locus">XC_1836</name>
</gene>
<dbReference type="InterPro" id="IPR016191">
    <property type="entry name" value="Ribonuclease/ribotoxin"/>
</dbReference>
<keyword evidence="3" id="KW-0812">Transmembrane</keyword>
<accession>A0A0H2X8G3</accession>
<evidence type="ECO:0000313" key="5">
    <source>
        <dbReference type="Proteomes" id="UP000000420"/>
    </source>
</evidence>
<evidence type="ECO:0000313" key="4">
    <source>
        <dbReference type="EMBL" id="AAY48899.1"/>
    </source>
</evidence>
<dbReference type="EMBL" id="CP000050">
    <property type="protein sequence ID" value="AAY48899.1"/>
    <property type="molecule type" value="Genomic_DNA"/>
</dbReference>
<dbReference type="InterPro" id="IPR000026">
    <property type="entry name" value="N1-like"/>
</dbReference>
<dbReference type="CDD" id="cd00607">
    <property type="entry name" value="RNase_Sa"/>
    <property type="match status" value="1"/>
</dbReference>
<evidence type="ECO:0000256" key="2">
    <source>
        <dbReference type="ARBA" id="ARBA00022801"/>
    </source>
</evidence>
<dbReference type="GO" id="GO:0003723">
    <property type="term" value="F:RNA binding"/>
    <property type="evidence" value="ECO:0007669"/>
    <property type="project" value="InterPro"/>
</dbReference>